<evidence type="ECO:0000313" key="2">
    <source>
        <dbReference type="Proteomes" id="UP000031668"/>
    </source>
</evidence>
<comment type="caution">
    <text evidence="1">The sequence shown here is derived from an EMBL/GenBank/DDBJ whole genome shotgun (WGS) entry which is preliminary data.</text>
</comment>
<proteinExistence type="predicted"/>
<dbReference type="AlphaFoldDB" id="A0A0C2MJI6"/>
<accession>A0A0C2MJI6</accession>
<keyword evidence="2" id="KW-1185">Reference proteome</keyword>
<organism evidence="1 2">
    <name type="scientific">Thelohanellus kitauei</name>
    <name type="common">Myxosporean</name>
    <dbReference type="NCBI Taxonomy" id="669202"/>
    <lineage>
        <taxon>Eukaryota</taxon>
        <taxon>Metazoa</taxon>
        <taxon>Cnidaria</taxon>
        <taxon>Myxozoa</taxon>
        <taxon>Myxosporea</taxon>
        <taxon>Bivalvulida</taxon>
        <taxon>Platysporina</taxon>
        <taxon>Myxobolidae</taxon>
        <taxon>Thelohanellus</taxon>
    </lineage>
</organism>
<reference evidence="1 2" key="1">
    <citation type="journal article" date="2014" name="Genome Biol. Evol.">
        <title>The genome of the myxosporean Thelohanellus kitauei shows adaptations to nutrient acquisition within its fish host.</title>
        <authorList>
            <person name="Yang Y."/>
            <person name="Xiong J."/>
            <person name="Zhou Z."/>
            <person name="Huo F."/>
            <person name="Miao W."/>
            <person name="Ran C."/>
            <person name="Liu Y."/>
            <person name="Zhang J."/>
            <person name="Feng J."/>
            <person name="Wang M."/>
            <person name="Wang M."/>
            <person name="Wang L."/>
            <person name="Yao B."/>
        </authorList>
    </citation>
    <scope>NUCLEOTIDE SEQUENCE [LARGE SCALE GENOMIC DNA]</scope>
    <source>
        <strain evidence="1">Wuqing</strain>
    </source>
</reference>
<dbReference type="EMBL" id="JWZT01005254">
    <property type="protein sequence ID" value="KII61786.1"/>
    <property type="molecule type" value="Genomic_DNA"/>
</dbReference>
<gene>
    <name evidence="1" type="ORF">RF11_08455</name>
</gene>
<sequence>MDIQTRNMIFNGSVDFDLTFYDTQSETFEFNQDGLSFISYNRGQFDIYIPASKKFKVLHIYCMASDSESELEIDVCKLQFTDREKGQQENLVNYNLKFDKNLEYKFFDYKIHFQNQSLENQYFLLRIKSLKIQFKNSKELCLLNKSKDDNRINVSFGSEKIELSLNKEYCENFAKPFYAYIQLRMYFSMCDYK</sequence>
<evidence type="ECO:0000313" key="1">
    <source>
        <dbReference type="EMBL" id="KII61786.1"/>
    </source>
</evidence>
<dbReference type="Proteomes" id="UP000031668">
    <property type="component" value="Unassembled WGS sequence"/>
</dbReference>
<protein>
    <submittedName>
        <fullName evidence="1">Uncharacterized protein</fullName>
    </submittedName>
</protein>
<name>A0A0C2MJI6_THEKT</name>